<dbReference type="Proteomes" id="UP000784294">
    <property type="component" value="Unassembled WGS sequence"/>
</dbReference>
<proteinExistence type="predicted"/>
<evidence type="ECO:0000313" key="2">
    <source>
        <dbReference type="EMBL" id="VEL22512.1"/>
    </source>
</evidence>
<evidence type="ECO:0000256" key="1">
    <source>
        <dbReference type="SAM" id="Coils"/>
    </source>
</evidence>
<comment type="caution">
    <text evidence="2">The sequence shown here is derived from an EMBL/GenBank/DDBJ whole genome shotgun (WGS) entry which is preliminary data.</text>
</comment>
<organism evidence="2 3">
    <name type="scientific">Protopolystoma xenopodis</name>
    <dbReference type="NCBI Taxonomy" id="117903"/>
    <lineage>
        <taxon>Eukaryota</taxon>
        <taxon>Metazoa</taxon>
        <taxon>Spiralia</taxon>
        <taxon>Lophotrochozoa</taxon>
        <taxon>Platyhelminthes</taxon>
        <taxon>Monogenea</taxon>
        <taxon>Polyopisthocotylea</taxon>
        <taxon>Polystomatidea</taxon>
        <taxon>Polystomatidae</taxon>
        <taxon>Protopolystoma</taxon>
    </lineage>
</organism>
<evidence type="ECO:0000313" key="3">
    <source>
        <dbReference type="Proteomes" id="UP000784294"/>
    </source>
</evidence>
<keyword evidence="1" id="KW-0175">Coiled coil</keyword>
<keyword evidence="3" id="KW-1185">Reference proteome</keyword>
<sequence length="115" mass="12470">MVTDLRANLSASESRVTALEDEVNCVQRARQEAEARLCAVHGILRRCLGYRQTRPAPSLQLVSAFHPLTRSSSGGQGGCNLSRGILLLQTHIVVRSTHQPVGLRHCGLSMSGHES</sequence>
<name>A0A448WXF7_9PLAT</name>
<protein>
    <submittedName>
        <fullName evidence="2">Uncharacterized protein</fullName>
    </submittedName>
</protein>
<feature type="coiled-coil region" evidence="1">
    <location>
        <begin position="2"/>
        <end position="36"/>
    </location>
</feature>
<dbReference type="EMBL" id="CAAALY010056814">
    <property type="protein sequence ID" value="VEL22512.1"/>
    <property type="molecule type" value="Genomic_DNA"/>
</dbReference>
<dbReference type="OrthoDB" id="3549872at2759"/>
<gene>
    <name evidence="2" type="ORF">PXEA_LOCUS15952</name>
</gene>
<dbReference type="AlphaFoldDB" id="A0A448WXF7"/>
<reference evidence="2" key="1">
    <citation type="submission" date="2018-11" db="EMBL/GenBank/DDBJ databases">
        <authorList>
            <consortium name="Pathogen Informatics"/>
        </authorList>
    </citation>
    <scope>NUCLEOTIDE SEQUENCE</scope>
</reference>
<accession>A0A448WXF7</accession>